<evidence type="ECO:0000256" key="1">
    <source>
        <dbReference type="ARBA" id="ARBA00005044"/>
    </source>
</evidence>
<dbReference type="InterPro" id="IPR000453">
    <property type="entry name" value="Chorismate_synth"/>
</dbReference>
<dbReference type="GO" id="GO:0004107">
    <property type="term" value="F:chorismate synthase activity"/>
    <property type="evidence" value="ECO:0007669"/>
    <property type="project" value="UniProtKB-EC"/>
</dbReference>
<dbReference type="UniPathway" id="UPA00053">
    <property type="reaction ID" value="UER00090"/>
</dbReference>
<dbReference type="GO" id="GO:0009423">
    <property type="term" value="P:chorismate biosynthetic process"/>
    <property type="evidence" value="ECO:0007669"/>
    <property type="project" value="UniProtKB-UniPathway"/>
</dbReference>
<accession>A0A644YVK5</accession>
<comment type="similarity">
    <text evidence="2">Belongs to the chorismate synthase family.</text>
</comment>
<dbReference type="AlphaFoldDB" id="A0A644YVK5"/>
<evidence type="ECO:0000256" key="6">
    <source>
        <dbReference type="ARBA" id="ARBA00023239"/>
    </source>
</evidence>
<dbReference type="GO" id="GO:0008652">
    <property type="term" value="P:amino acid biosynthetic process"/>
    <property type="evidence" value="ECO:0007669"/>
    <property type="project" value="UniProtKB-KW"/>
</dbReference>
<name>A0A644YVK5_9ZZZZ</name>
<dbReference type="PROSITE" id="PS00789">
    <property type="entry name" value="CHORISMATE_SYNTHASE_3"/>
    <property type="match status" value="1"/>
</dbReference>
<comment type="pathway">
    <text evidence="1">Metabolic intermediate biosynthesis; chorismate biosynthesis; chorismate from D-erythrose 4-phosphate and phosphoenolpyruvate: step 7/7.</text>
</comment>
<dbReference type="PANTHER" id="PTHR21085:SF0">
    <property type="entry name" value="CHORISMATE SYNTHASE"/>
    <property type="match status" value="1"/>
</dbReference>
<dbReference type="PANTHER" id="PTHR21085">
    <property type="entry name" value="CHORISMATE SYNTHASE"/>
    <property type="match status" value="1"/>
</dbReference>
<dbReference type="GO" id="GO:0010181">
    <property type="term" value="F:FMN binding"/>
    <property type="evidence" value="ECO:0007669"/>
    <property type="project" value="TreeGrafter"/>
</dbReference>
<proteinExistence type="inferred from homology"/>
<dbReference type="GO" id="GO:0005829">
    <property type="term" value="C:cytosol"/>
    <property type="evidence" value="ECO:0007669"/>
    <property type="project" value="TreeGrafter"/>
</dbReference>
<dbReference type="GO" id="GO:0009073">
    <property type="term" value="P:aromatic amino acid family biosynthetic process"/>
    <property type="evidence" value="ECO:0007669"/>
    <property type="project" value="UniProtKB-KW"/>
</dbReference>
<dbReference type="InterPro" id="IPR020541">
    <property type="entry name" value="Chorismate_synthase_CS"/>
</dbReference>
<comment type="caution">
    <text evidence="7">The sequence shown here is derived from an EMBL/GenBank/DDBJ whole genome shotgun (WGS) entry which is preliminary data.</text>
</comment>
<keyword evidence="6 7" id="KW-0456">Lyase</keyword>
<dbReference type="InterPro" id="IPR035904">
    <property type="entry name" value="Chorismate_synth_AroC_sf"/>
</dbReference>
<keyword evidence="4" id="KW-0028">Amino-acid biosynthesis</keyword>
<evidence type="ECO:0000256" key="5">
    <source>
        <dbReference type="ARBA" id="ARBA00023141"/>
    </source>
</evidence>
<protein>
    <recommendedName>
        <fullName evidence="3">chorismate synthase</fullName>
        <ecNumber evidence="3">4.2.3.5</ecNumber>
    </recommendedName>
</protein>
<dbReference type="EC" id="4.2.3.5" evidence="3"/>
<dbReference type="Pfam" id="PF01264">
    <property type="entry name" value="Chorismate_synt"/>
    <property type="match status" value="1"/>
</dbReference>
<evidence type="ECO:0000256" key="4">
    <source>
        <dbReference type="ARBA" id="ARBA00022605"/>
    </source>
</evidence>
<reference evidence="7" key="1">
    <citation type="submission" date="2019-08" db="EMBL/GenBank/DDBJ databases">
        <authorList>
            <person name="Kucharzyk K."/>
            <person name="Murdoch R.W."/>
            <person name="Higgins S."/>
            <person name="Loffler F."/>
        </authorList>
    </citation>
    <scope>NUCLEOTIDE SEQUENCE</scope>
</reference>
<dbReference type="Gene3D" id="3.60.150.10">
    <property type="entry name" value="Chorismate synthase AroC"/>
    <property type="match status" value="1"/>
</dbReference>
<evidence type="ECO:0000256" key="2">
    <source>
        <dbReference type="ARBA" id="ARBA00008014"/>
    </source>
</evidence>
<keyword evidence="5" id="KW-0057">Aromatic amino acid biosynthesis</keyword>
<dbReference type="EMBL" id="VSSQ01006411">
    <property type="protein sequence ID" value="MPM32615.1"/>
    <property type="molecule type" value="Genomic_DNA"/>
</dbReference>
<sequence length="184" mass="19127">MVAKKIISPVLVESEILSIGGENPWENILNMAVENGDSLGGIVECRINGLKVGIGDPFFDSVESKISHLAFSIPAIKGIEFGSGFAAASMKGSEHNDSIIDSEGHTTTNNSGGISGGITNGNPVVFRVAVKPTSSISLTQKTINLSTGNVDDLKIEGRHDSCIALRVPVVLESIAAIAIADLLS</sequence>
<gene>
    <name evidence="7" type="primary">aroC_25</name>
    <name evidence="7" type="ORF">SDC9_79179</name>
</gene>
<evidence type="ECO:0000313" key="7">
    <source>
        <dbReference type="EMBL" id="MPM32615.1"/>
    </source>
</evidence>
<organism evidence="7">
    <name type="scientific">bioreactor metagenome</name>
    <dbReference type="NCBI Taxonomy" id="1076179"/>
    <lineage>
        <taxon>unclassified sequences</taxon>
        <taxon>metagenomes</taxon>
        <taxon>ecological metagenomes</taxon>
    </lineage>
</organism>
<dbReference type="SUPFAM" id="SSF103263">
    <property type="entry name" value="Chorismate synthase, AroC"/>
    <property type="match status" value="1"/>
</dbReference>
<evidence type="ECO:0000256" key="3">
    <source>
        <dbReference type="ARBA" id="ARBA00013036"/>
    </source>
</evidence>